<protein>
    <submittedName>
        <fullName evidence="2">Saccharopine dehydrogenase NADP-binding domain-containing protein</fullName>
    </submittedName>
</protein>
<dbReference type="PANTHER" id="PTHR43781">
    <property type="entry name" value="SACCHAROPINE DEHYDROGENASE"/>
    <property type="match status" value="1"/>
</dbReference>
<dbReference type="Proteomes" id="UP000657006">
    <property type="component" value="Unassembled WGS sequence"/>
</dbReference>
<evidence type="ECO:0000313" key="2">
    <source>
        <dbReference type="EMBL" id="MBC8544447.1"/>
    </source>
</evidence>
<gene>
    <name evidence="2" type="ORF">H8730_12945</name>
</gene>
<dbReference type="AlphaFoldDB" id="A0A926DVH7"/>
<dbReference type="RefSeq" id="WP_249289908.1">
    <property type="nucleotide sequence ID" value="NZ_JACRSQ010000022.1"/>
</dbReference>
<dbReference type="Pfam" id="PF03435">
    <property type="entry name" value="Sacchrp_dh_NADP"/>
    <property type="match status" value="1"/>
</dbReference>
<evidence type="ECO:0000259" key="1">
    <source>
        <dbReference type="Pfam" id="PF03435"/>
    </source>
</evidence>
<dbReference type="InterPro" id="IPR036291">
    <property type="entry name" value="NAD(P)-bd_dom_sf"/>
</dbReference>
<dbReference type="PANTHER" id="PTHR43781:SF1">
    <property type="entry name" value="SACCHAROPINE DEHYDROGENASE"/>
    <property type="match status" value="1"/>
</dbReference>
<dbReference type="InterPro" id="IPR005097">
    <property type="entry name" value="Sacchrp_dh_NADP-bd"/>
</dbReference>
<dbReference type="Gene3D" id="3.40.50.720">
    <property type="entry name" value="NAD(P)-binding Rossmann-like Domain"/>
    <property type="match status" value="1"/>
</dbReference>
<comment type="caution">
    <text evidence="2">The sequence shown here is derived from an EMBL/GenBank/DDBJ whole genome shotgun (WGS) entry which is preliminary data.</text>
</comment>
<reference evidence="2" key="1">
    <citation type="submission" date="2020-08" db="EMBL/GenBank/DDBJ databases">
        <title>Genome public.</title>
        <authorList>
            <person name="Liu C."/>
            <person name="Sun Q."/>
        </authorList>
    </citation>
    <scope>NUCLEOTIDE SEQUENCE</scope>
    <source>
        <strain evidence="2">NSJ-32</strain>
    </source>
</reference>
<dbReference type="EMBL" id="JACRSQ010000022">
    <property type="protein sequence ID" value="MBC8544447.1"/>
    <property type="molecule type" value="Genomic_DNA"/>
</dbReference>
<accession>A0A926DVH7</accession>
<dbReference type="SUPFAM" id="SSF51735">
    <property type="entry name" value="NAD(P)-binding Rossmann-fold domains"/>
    <property type="match status" value="1"/>
</dbReference>
<evidence type="ECO:0000313" key="3">
    <source>
        <dbReference type="Proteomes" id="UP000657006"/>
    </source>
</evidence>
<name>A0A926DVH7_9FIRM</name>
<feature type="domain" description="Saccharopine dehydrogenase NADP binding" evidence="1">
    <location>
        <begin position="5"/>
        <end position="100"/>
    </location>
</feature>
<proteinExistence type="predicted"/>
<keyword evidence="3" id="KW-1185">Reference proteome</keyword>
<sequence length="365" mass="40476">MEEWIGILGCGGSVGRHATEKLLKAGYWILGGQRREPHRFSEYEKFSFLQVDVADRDSLCAFCRRCRMVINCVSPSFLYGGLIARIAAEAGATYLDLTDATAAEDALSEKGTYIVASGYVPGLSAFLPKALCKLEFDSVSQLVMYQGGTERCSEAAFADIALSARDSAYGDTWYHKGKLHPCRIKATKRYKLPGFPNEVLLKANVSKELLRMLAASGIDTLYWVNAFDEFAQLKVLMEAVGCTINCGEEEATGKIKEVFRSYCASAPVQPCYCVLGMELEGTKSGRKKILRCELHLRDSARICGYVLAETAMEVLTQKISPGLYFAYEILNERYLSALEKELQVGESLSIYEITEHTMFSGGRFE</sequence>
<organism evidence="2 3">
    <name type="scientific">Bianquea renquensis</name>
    <dbReference type="NCBI Taxonomy" id="2763661"/>
    <lineage>
        <taxon>Bacteria</taxon>
        <taxon>Bacillati</taxon>
        <taxon>Bacillota</taxon>
        <taxon>Clostridia</taxon>
        <taxon>Eubacteriales</taxon>
        <taxon>Bianqueaceae</taxon>
        <taxon>Bianquea</taxon>
    </lineage>
</organism>